<organism evidence="10 11">
    <name type="scientific">Urochloa decumbens</name>
    <dbReference type="NCBI Taxonomy" id="240449"/>
    <lineage>
        <taxon>Eukaryota</taxon>
        <taxon>Viridiplantae</taxon>
        <taxon>Streptophyta</taxon>
        <taxon>Embryophyta</taxon>
        <taxon>Tracheophyta</taxon>
        <taxon>Spermatophyta</taxon>
        <taxon>Magnoliopsida</taxon>
        <taxon>Liliopsida</taxon>
        <taxon>Poales</taxon>
        <taxon>Poaceae</taxon>
        <taxon>PACMAD clade</taxon>
        <taxon>Panicoideae</taxon>
        <taxon>Panicodae</taxon>
        <taxon>Paniceae</taxon>
        <taxon>Melinidinae</taxon>
        <taxon>Urochloa</taxon>
    </lineage>
</organism>
<evidence type="ECO:0000256" key="6">
    <source>
        <dbReference type="ARBA" id="ARBA00023136"/>
    </source>
</evidence>
<evidence type="ECO:0000259" key="9">
    <source>
        <dbReference type="PROSITE" id="PS50011"/>
    </source>
</evidence>
<keyword evidence="11" id="KW-1185">Reference proteome</keyword>
<proteinExistence type="predicted"/>
<keyword evidence="2" id="KW-0433">Leucine-rich repeat</keyword>
<feature type="chain" id="PRO_5044852311" description="Protein kinase domain-containing protein" evidence="8">
    <location>
        <begin position="39"/>
        <end position="675"/>
    </location>
</feature>
<dbReference type="PANTHER" id="PTHR48010">
    <property type="entry name" value="OS05G0588300 PROTEIN"/>
    <property type="match status" value="1"/>
</dbReference>
<protein>
    <recommendedName>
        <fullName evidence="9">Protein kinase domain-containing protein</fullName>
    </recommendedName>
</protein>
<dbReference type="AlphaFoldDB" id="A0ABC9C1L2"/>
<dbReference type="InterPro" id="IPR013210">
    <property type="entry name" value="LRR_N_plant-typ"/>
</dbReference>
<dbReference type="InterPro" id="IPR000719">
    <property type="entry name" value="Prot_kinase_dom"/>
</dbReference>
<evidence type="ECO:0000256" key="5">
    <source>
        <dbReference type="ARBA" id="ARBA00022989"/>
    </source>
</evidence>
<dbReference type="InterPro" id="IPR001611">
    <property type="entry name" value="Leu-rich_rpt"/>
</dbReference>
<keyword evidence="5 7" id="KW-1133">Transmembrane helix</keyword>
<reference evidence="10" key="1">
    <citation type="submission" date="2024-10" db="EMBL/GenBank/DDBJ databases">
        <authorList>
            <person name="Ryan C."/>
        </authorList>
    </citation>
    <scope>NUCLEOTIDE SEQUENCE [LARGE SCALE GENOMIC DNA]</scope>
</reference>
<dbReference type="InterPro" id="IPR050994">
    <property type="entry name" value="At_inactive_RLKs"/>
</dbReference>
<dbReference type="InterPro" id="IPR001245">
    <property type="entry name" value="Ser-Thr/Tyr_kinase_cat_dom"/>
</dbReference>
<dbReference type="Pfam" id="PF07714">
    <property type="entry name" value="PK_Tyr_Ser-Thr"/>
    <property type="match status" value="1"/>
</dbReference>
<dbReference type="Pfam" id="PF00560">
    <property type="entry name" value="LRR_1"/>
    <property type="match status" value="2"/>
</dbReference>
<dbReference type="SUPFAM" id="SSF52058">
    <property type="entry name" value="L domain-like"/>
    <property type="match status" value="1"/>
</dbReference>
<dbReference type="InterPro" id="IPR011009">
    <property type="entry name" value="Kinase-like_dom_sf"/>
</dbReference>
<comment type="subcellular location">
    <subcellularLocation>
        <location evidence="1">Membrane</location>
    </subcellularLocation>
</comment>
<name>A0ABC9C1L2_9POAL</name>
<evidence type="ECO:0000256" key="1">
    <source>
        <dbReference type="ARBA" id="ARBA00004370"/>
    </source>
</evidence>
<evidence type="ECO:0000256" key="7">
    <source>
        <dbReference type="SAM" id="Phobius"/>
    </source>
</evidence>
<keyword evidence="8" id="KW-0732">Signal</keyword>
<feature type="signal peptide" evidence="8">
    <location>
        <begin position="1"/>
        <end position="38"/>
    </location>
</feature>
<dbReference type="Gene3D" id="3.80.10.10">
    <property type="entry name" value="Ribonuclease Inhibitor"/>
    <property type="match status" value="2"/>
</dbReference>
<feature type="transmembrane region" description="Helical" evidence="7">
    <location>
        <begin position="267"/>
        <end position="290"/>
    </location>
</feature>
<keyword evidence="6 7" id="KW-0472">Membrane</keyword>
<dbReference type="PROSITE" id="PS50011">
    <property type="entry name" value="PROTEIN_KINASE_DOM"/>
    <property type="match status" value="1"/>
</dbReference>
<accession>A0ABC9C1L2</accession>
<gene>
    <name evidence="10" type="ORF">URODEC1_LOCUS70932</name>
</gene>
<evidence type="ECO:0000256" key="2">
    <source>
        <dbReference type="ARBA" id="ARBA00022614"/>
    </source>
</evidence>
<dbReference type="Gene3D" id="3.30.200.20">
    <property type="entry name" value="Phosphorylase Kinase, domain 1"/>
    <property type="match status" value="1"/>
</dbReference>
<dbReference type="EMBL" id="OZ075138">
    <property type="protein sequence ID" value="CAL5012589.1"/>
    <property type="molecule type" value="Genomic_DNA"/>
</dbReference>
<dbReference type="SUPFAM" id="SSF56112">
    <property type="entry name" value="Protein kinase-like (PK-like)"/>
    <property type="match status" value="1"/>
</dbReference>
<dbReference type="PANTHER" id="PTHR48010:SF24">
    <property type="entry name" value="OS08G0427600 PROTEIN"/>
    <property type="match status" value="1"/>
</dbReference>
<evidence type="ECO:0000313" key="11">
    <source>
        <dbReference type="Proteomes" id="UP001497457"/>
    </source>
</evidence>
<sequence>MARPRRPIAASRAAADRLMAAALLLLLAAAGALPGSAAQDLAGDRAALLALRAALDRAGLLPWDTTAATPCGWRGVKCDGGRVVELRLPGKRLTGPIPPGTVGNLTALRKLSLRHNGIFGPIPADVANCGELRVFSLRNNRLTGALPEVLFSLPSLRHADLSLNGFTGGVSQDFNRLKQLDTLFLEINLLAGELPSGLYLPALNRLNVSFNAALAGPVPPSLARMPATAFLGTGLCDGPLPACAPSPPPATPPPEDSKKNKKKLSRWAVVGIIVGAALVLLLAMGLVAFLRRRRRRAAAAAAEGRPADAAASVHTGTAPVTVTVARTDRDAAVTKQSSPPLAPALGGGGEGGRKLVFLGSAPERPYDLEALLRASAEVLGKGALGTTYRATLDGGEPVLAVKRLRESRLPEREFREKAAAVGALRHDSLPRLLAYFYGTEEKLLVYDFVGNGSLAALLHDGGAEGRARLDFTARARIALAAARGVAFIHRGGSSHGSIKSSNVVVTAARDGAYVTDYGVAELAGTGDELPRRDAGAGYQAPEVIAGARCAPQSADVYSFGVVVLELLSGRAPGRAPALALAGGGSGGGGVDLPRWVRSVVQEEWTSEVFDAAIANEERVEGEMLRMLQLGMDCTEHHPDRRPSMAEVETRIERIVEDACRKADFSSTDGSRSVSA</sequence>
<keyword evidence="4" id="KW-0677">Repeat</keyword>
<dbReference type="GO" id="GO:0016020">
    <property type="term" value="C:membrane"/>
    <property type="evidence" value="ECO:0007669"/>
    <property type="project" value="UniProtKB-SubCell"/>
</dbReference>
<evidence type="ECO:0000256" key="3">
    <source>
        <dbReference type="ARBA" id="ARBA00022692"/>
    </source>
</evidence>
<evidence type="ECO:0000313" key="10">
    <source>
        <dbReference type="EMBL" id="CAL5012589.1"/>
    </source>
</evidence>
<dbReference type="Gene3D" id="1.10.510.10">
    <property type="entry name" value="Transferase(Phosphotransferase) domain 1"/>
    <property type="match status" value="1"/>
</dbReference>
<dbReference type="Proteomes" id="UP001497457">
    <property type="component" value="Chromosome 28b"/>
</dbReference>
<dbReference type="InterPro" id="IPR032675">
    <property type="entry name" value="LRR_dom_sf"/>
</dbReference>
<feature type="domain" description="Protein kinase" evidence="9">
    <location>
        <begin position="373"/>
        <end position="655"/>
    </location>
</feature>
<evidence type="ECO:0000256" key="4">
    <source>
        <dbReference type="ARBA" id="ARBA00022737"/>
    </source>
</evidence>
<keyword evidence="3 7" id="KW-0812">Transmembrane</keyword>
<evidence type="ECO:0000256" key="8">
    <source>
        <dbReference type="SAM" id="SignalP"/>
    </source>
</evidence>
<dbReference type="Pfam" id="PF08263">
    <property type="entry name" value="LRRNT_2"/>
    <property type="match status" value="1"/>
</dbReference>